<dbReference type="STRING" id="1137280.D777_02028"/>
<dbReference type="PATRIC" id="fig|1137280.3.peg.1843"/>
<dbReference type="RefSeq" id="WP_036130935.1">
    <property type="nucleotide sequence ID" value="NZ_ANIE01000005.1"/>
</dbReference>
<proteinExistence type="predicted"/>
<accession>A0A072N1Y5</accession>
<keyword evidence="2" id="KW-1185">Reference proteome</keyword>
<dbReference type="OrthoDB" id="3611744at2"/>
<dbReference type="EMBL" id="ANIE01000005">
    <property type="protein sequence ID" value="KEF31679.1"/>
    <property type="molecule type" value="Genomic_DNA"/>
</dbReference>
<organism evidence="1 2">
    <name type="scientific">Marinobacter nitratireducens</name>
    <dbReference type="NCBI Taxonomy" id="1137280"/>
    <lineage>
        <taxon>Bacteria</taxon>
        <taxon>Pseudomonadati</taxon>
        <taxon>Pseudomonadota</taxon>
        <taxon>Gammaproteobacteria</taxon>
        <taxon>Pseudomonadales</taxon>
        <taxon>Marinobacteraceae</taxon>
        <taxon>Marinobacter</taxon>
    </lineage>
</organism>
<evidence type="ECO:0000313" key="1">
    <source>
        <dbReference type="EMBL" id="KEF31679.1"/>
    </source>
</evidence>
<dbReference type="Pfam" id="PF08889">
    <property type="entry name" value="WbqC"/>
    <property type="match status" value="1"/>
</dbReference>
<dbReference type="Proteomes" id="UP000035057">
    <property type="component" value="Unassembled WGS sequence"/>
</dbReference>
<reference evidence="1 2" key="1">
    <citation type="submission" date="2012-12" db="EMBL/GenBank/DDBJ databases">
        <title>Genome assembly of Marinobacter sp. AK21.</title>
        <authorList>
            <person name="Khatri I."/>
            <person name="Kumar R."/>
            <person name="Vaidya B."/>
            <person name="Subramanian S."/>
            <person name="Pinnaka A."/>
        </authorList>
    </citation>
    <scope>NUCLEOTIDE SEQUENCE [LARGE SCALE GENOMIC DNA]</scope>
    <source>
        <strain evidence="1 2">AK21</strain>
    </source>
</reference>
<dbReference type="AlphaFoldDB" id="A0A072N1Y5"/>
<evidence type="ECO:0008006" key="3">
    <source>
        <dbReference type="Google" id="ProtNLM"/>
    </source>
</evidence>
<gene>
    <name evidence="1" type="ORF">D777_02028</name>
</gene>
<protein>
    <recommendedName>
        <fullName evidence="3">WbqC-like protein</fullName>
    </recommendedName>
</protein>
<name>A0A072N1Y5_9GAMM</name>
<evidence type="ECO:0000313" key="2">
    <source>
        <dbReference type="Proteomes" id="UP000035057"/>
    </source>
</evidence>
<comment type="caution">
    <text evidence="1">The sequence shown here is derived from an EMBL/GenBank/DDBJ whole genome shotgun (WGS) entry which is preliminary data.</text>
</comment>
<sequence>MNLAIMQPYFFPYLGYFQLMASVDQWVVFDDIQFVNKGWVNRNRVLHPDVNKEWSYITVPLVGKNRFDRITDISVSDDNWRDKMRGQLSFLKRRAPFFGEAMDFFNVCVDQHEHNLASFLTESLRRAAEILGIAPVFRVQSEAAWDLSAVEHSGQWALEISALLGASRYINPVGGKELFNAAEFEARGIELAFHHPALQPYTQGGRAFVPGLSILDVLMWNGVEGTRKHIQEGTHDFGN</sequence>
<dbReference type="InterPro" id="IPR014985">
    <property type="entry name" value="WbqC"/>
</dbReference>